<keyword evidence="2" id="KW-1185">Reference proteome</keyword>
<dbReference type="Proteomes" id="UP000823674">
    <property type="component" value="Chromosome A04"/>
</dbReference>
<gene>
    <name evidence="1" type="primary">A04p032240.1_BraROA</name>
    <name evidence="1" type="ORF">IGI04_016585</name>
</gene>
<comment type="caution">
    <text evidence="1">The sequence shown here is derived from an EMBL/GenBank/DDBJ whole genome shotgun (WGS) entry which is preliminary data.</text>
</comment>
<evidence type="ECO:0000313" key="2">
    <source>
        <dbReference type="Proteomes" id="UP000823674"/>
    </source>
</evidence>
<dbReference type="EMBL" id="JADBGQ010000004">
    <property type="protein sequence ID" value="KAG5401978.1"/>
    <property type="molecule type" value="Genomic_DNA"/>
</dbReference>
<evidence type="ECO:0000313" key="1">
    <source>
        <dbReference type="EMBL" id="KAG5401978.1"/>
    </source>
</evidence>
<protein>
    <submittedName>
        <fullName evidence="1">Uncharacterized protein</fullName>
    </submittedName>
</protein>
<organism evidence="1 2">
    <name type="scientific">Brassica rapa subsp. trilocularis</name>
    <dbReference type="NCBI Taxonomy" id="1813537"/>
    <lineage>
        <taxon>Eukaryota</taxon>
        <taxon>Viridiplantae</taxon>
        <taxon>Streptophyta</taxon>
        <taxon>Embryophyta</taxon>
        <taxon>Tracheophyta</taxon>
        <taxon>Spermatophyta</taxon>
        <taxon>Magnoliopsida</taxon>
        <taxon>eudicotyledons</taxon>
        <taxon>Gunneridae</taxon>
        <taxon>Pentapetalae</taxon>
        <taxon>rosids</taxon>
        <taxon>malvids</taxon>
        <taxon>Brassicales</taxon>
        <taxon>Brassicaceae</taxon>
        <taxon>Brassiceae</taxon>
        <taxon>Brassica</taxon>
    </lineage>
</organism>
<accession>A0ABQ7MTD9</accession>
<reference evidence="1 2" key="1">
    <citation type="submission" date="2021-03" db="EMBL/GenBank/DDBJ databases">
        <authorList>
            <person name="King G.J."/>
            <person name="Bancroft I."/>
            <person name="Baten A."/>
            <person name="Bloomfield J."/>
            <person name="Borpatragohain P."/>
            <person name="He Z."/>
            <person name="Irish N."/>
            <person name="Irwin J."/>
            <person name="Liu K."/>
            <person name="Mauleon R.P."/>
            <person name="Moore J."/>
            <person name="Morris R."/>
            <person name="Ostergaard L."/>
            <person name="Wang B."/>
            <person name="Wells R."/>
        </authorList>
    </citation>
    <scope>NUCLEOTIDE SEQUENCE [LARGE SCALE GENOMIC DNA]</scope>
    <source>
        <strain evidence="1">R-o-18</strain>
        <tissue evidence="1">Leaf</tissue>
    </source>
</reference>
<name>A0ABQ7MTD9_BRACM</name>
<proteinExistence type="predicted"/>
<sequence>MRRVKRWAYSFTRRINREDGLHLRNHAAISLRFLVREEQSFIYCSFSVCGGRSKSQHSRTDMEYRPSAVTNERSPIEERMAVLVIRVGEVNGLVLKSPLYWESIEFLAKDEILHHNMAAKSSAATNVSNQSGGTKPSIEDQMANLVKRVGEVQRMVIASPLYWESIELLAKDETLRGVFYAIPDGCKLHFLKRKIRASNEKEAEPFYENHNNDSWHLRSPSYKPPW</sequence>